<evidence type="ECO:0000313" key="1">
    <source>
        <dbReference type="EMBL" id="TVT32746.1"/>
    </source>
</evidence>
<reference evidence="1 2" key="2">
    <citation type="submission" date="2019-08" db="EMBL/GenBank/DDBJ databases">
        <title>Amycolatopsis acidicola sp. nov., isolated from peat swamp forest soil.</title>
        <authorList>
            <person name="Srisuk N."/>
        </authorList>
    </citation>
    <scope>NUCLEOTIDE SEQUENCE [LARGE SCALE GENOMIC DNA]</scope>
    <source>
        <strain evidence="1 2">TBRC 6029</strain>
    </source>
</reference>
<gene>
    <name evidence="1" type="ORF">FNH05_27565</name>
</gene>
<organism evidence="1 2">
    <name type="scientific">Amycolatopsis rhizosphaerae</name>
    <dbReference type="NCBI Taxonomy" id="2053003"/>
    <lineage>
        <taxon>Bacteria</taxon>
        <taxon>Bacillati</taxon>
        <taxon>Actinomycetota</taxon>
        <taxon>Actinomycetes</taxon>
        <taxon>Pseudonocardiales</taxon>
        <taxon>Pseudonocardiaceae</taxon>
        <taxon>Amycolatopsis</taxon>
    </lineage>
</organism>
<dbReference type="EMBL" id="VJWX01000367">
    <property type="protein sequence ID" value="TVT32746.1"/>
    <property type="molecule type" value="Genomic_DNA"/>
</dbReference>
<protein>
    <submittedName>
        <fullName evidence="1">Uncharacterized protein</fullName>
    </submittedName>
</protein>
<proteinExistence type="predicted"/>
<reference evidence="1 2" key="1">
    <citation type="submission" date="2019-07" db="EMBL/GenBank/DDBJ databases">
        <authorList>
            <person name="Duangmal K."/>
            <person name="Teo W.F.A."/>
        </authorList>
    </citation>
    <scope>NUCLEOTIDE SEQUENCE [LARGE SCALE GENOMIC DNA]</scope>
    <source>
        <strain evidence="1 2">TBRC 6029</strain>
    </source>
</reference>
<evidence type="ECO:0000313" key="2">
    <source>
        <dbReference type="Proteomes" id="UP000320011"/>
    </source>
</evidence>
<sequence length="82" mass="8650">MSGVTLVSYYDPPEWRTAAGELHLIVERQIGEGRGEIAVATVCDLVLAVTARDIRTPDAAPCRACSNRAVHNSVAESGGAAR</sequence>
<dbReference type="RefSeq" id="WP_144591727.1">
    <property type="nucleotide sequence ID" value="NZ_VJWX01000367.1"/>
</dbReference>
<name>A0A558B8B1_9PSEU</name>
<dbReference type="AlphaFoldDB" id="A0A558B8B1"/>
<dbReference type="Proteomes" id="UP000320011">
    <property type="component" value="Unassembled WGS sequence"/>
</dbReference>
<accession>A0A558B8B1</accession>
<keyword evidence="2" id="KW-1185">Reference proteome</keyword>
<dbReference type="OrthoDB" id="3853500at2"/>
<comment type="caution">
    <text evidence="1">The sequence shown here is derived from an EMBL/GenBank/DDBJ whole genome shotgun (WGS) entry which is preliminary data.</text>
</comment>